<dbReference type="OrthoDB" id="9787897at2"/>
<gene>
    <name evidence="2" type="ORF">DPF_1039</name>
</gene>
<evidence type="ECO:0000313" key="2">
    <source>
        <dbReference type="EMBL" id="GAU08333.1"/>
    </source>
</evidence>
<dbReference type="Gene3D" id="3.20.20.190">
    <property type="entry name" value="Phosphatidylinositol (PI) phosphodiesterase"/>
    <property type="match status" value="1"/>
</dbReference>
<protein>
    <submittedName>
        <fullName evidence="2">Glycerophosphoryl diester phosphodiesterase</fullName>
    </submittedName>
</protein>
<name>A0A194AG82_9BACT</name>
<dbReference type="Pfam" id="PF03009">
    <property type="entry name" value="GDPD"/>
    <property type="match status" value="1"/>
</dbReference>
<dbReference type="GO" id="GO:0006629">
    <property type="term" value="P:lipid metabolic process"/>
    <property type="evidence" value="ECO:0007669"/>
    <property type="project" value="InterPro"/>
</dbReference>
<keyword evidence="3" id="KW-1185">Reference proteome</keyword>
<comment type="caution">
    <text evidence="2">The sequence shown here is derived from an EMBL/GenBank/DDBJ whole genome shotgun (WGS) entry which is preliminary data.</text>
</comment>
<feature type="domain" description="GP-PDE" evidence="1">
    <location>
        <begin position="10"/>
        <end position="279"/>
    </location>
</feature>
<organism evidence="2 3">
    <name type="scientific">Desulfoplanes formicivorans</name>
    <dbReference type="NCBI Taxonomy" id="1592317"/>
    <lineage>
        <taxon>Bacteria</taxon>
        <taxon>Pseudomonadati</taxon>
        <taxon>Thermodesulfobacteriota</taxon>
        <taxon>Desulfovibrionia</taxon>
        <taxon>Desulfovibrionales</taxon>
        <taxon>Desulfoplanaceae</taxon>
        <taxon>Desulfoplanes</taxon>
    </lineage>
</organism>
<evidence type="ECO:0000313" key="3">
    <source>
        <dbReference type="Proteomes" id="UP000095200"/>
    </source>
</evidence>
<dbReference type="PANTHER" id="PTHR46211:SF14">
    <property type="entry name" value="GLYCEROPHOSPHODIESTER PHOSPHODIESTERASE"/>
    <property type="match status" value="1"/>
</dbReference>
<sequence>MFFDAYTGSVLALAHRGARSLAPENTLSAVQKALDAGAYAWETDVQMSRDGHLVLTHDNTLSRVTNVARLPAFAARKPWRVADFTLEELRGLDFGSFFVDDDPFEQVAAGAFSGNEILGFRNMILPTLEEGLRFTREHNFRINVEIKDLHGTPGHDVVVEKVVEMVRHLDLVDQILISSFNFDYLQRVRLLMPEIPTAALMEAANLGEGRILETLVALGVQAWHPDREILQGNDLRQVLGEGMYVNVWTVNDPREMRSLVVQGVTGLITDFPQIVRAAAD</sequence>
<dbReference type="RefSeq" id="WP_069857824.1">
    <property type="nucleotide sequence ID" value="NZ_BDFE01000015.1"/>
</dbReference>
<dbReference type="PANTHER" id="PTHR46211">
    <property type="entry name" value="GLYCEROPHOSPHORYL DIESTER PHOSPHODIESTERASE"/>
    <property type="match status" value="1"/>
</dbReference>
<dbReference type="InterPro" id="IPR017946">
    <property type="entry name" value="PLC-like_Pdiesterase_TIM-brl"/>
</dbReference>
<accession>A0A194AG82</accession>
<reference evidence="3" key="1">
    <citation type="submission" date="2016-06" db="EMBL/GenBank/DDBJ databases">
        <title>Draft genome sequence of Desulfoplanes formicivorans strain Pf12B.</title>
        <authorList>
            <person name="Watanabe M."/>
            <person name="Kojima H."/>
            <person name="Fukui M."/>
        </authorList>
    </citation>
    <scope>NUCLEOTIDE SEQUENCE [LARGE SCALE GENOMIC DNA]</scope>
    <source>
        <strain evidence="3">Pf12B</strain>
    </source>
</reference>
<dbReference type="SUPFAM" id="SSF51695">
    <property type="entry name" value="PLC-like phosphodiesterases"/>
    <property type="match status" value="1"/>
</dbReference>
<dbReference type="Proteomes" id="UP000095200">
    <property type="component" value="Unassembled WGS sequence"/>
</dbReference>
<dbReference type="GO" id="GO:0008081">
    <property type="term" value="F:phosphoric diester hydrolase activity"/>
    <property type="evidence" value="ECO:0007669"/>
    <property type="project" value="InterPro"/>
</dbReference>
<dbReference type="STRING" id="1592317.DPF_1039"/>
<dbReference type="EMBL" id="BDFE01000015">
    <property type="protein sequence ID" value="GAU08333.1"/>
    <property type="molecule type" value="Genomic_DNA"/>
</dbReference>
<dbReference type="InterPro" id="IPR030395">
    <property type="entry name" value="GP_PDE_dom"/>
</dbReference>
<dbReference type="AlphaFoldDB" id="A0A194AG82"/>
<proteinExistence type="predicted"/>
<dbReference type="PROSITE" id="PS51704">
    <property type="entry name" value="GP_PDE"/>
    <property type="match status" value="1"/>
</dbReference>
<evidence type="ECO:0000259" key="1">
    <source>
        <dbReference type="PROSITE" id="PS51704"/>
    </source>
</evidence>